<protein>
    <submittedName>
        <fullName evidence="12">Vitamin K epoxide reductase family protein</fullName>
    </submittedName>
</protein>
<feature type="domain" description="Vitamin K epoxide reductase" evidence="11">
    <location>
        <begin position="20"/>
        <end position="161"/>
    </location>
</feature>
<reference evidence="12 13" key="1">
    <citation type="submission" date="2023-12" db="EMBL/GenBank/DDBJ databases">
        <title>Baltic Sea Cyanobacteria.</title>
        <authorList>
            <person name="Delbaje E."/>
            <person name="Fewer D.P."/>
            <person name="Shishido T.K."/>
        </authorList>
    </citation>
    <scope>NUCLEOTIDE SEQUENCE [LARGE SCALE GENOMIC DNA]</scope>
    <source>
        <strain evidence="12 13">UHCC 0281</strain>
    </source>
</reference>
<evidence type="ECO:0000256" key="8">
    <source>
        <dbReference type="ARBA" id="ARBA00023157"/>
    </source>
</evidence>
<dbReference type="InterPro" id="IPR036249">
    <property type="entry name" value="Thioredoxin-like_sf"/>
</dbReference>
<evidence type="ECO:0000259" key="11">
    <source>
        <dbReference type="SMART" id="SM00756"/>
    </source>
</evidence>
<dbReference type="RefSeq" id="WP_323357377.1">
    <property type="nucleotide sequence ID" value="NZ_JAYGHY010000047.1"/>
</dbReference>
<comment type="subcellular location">
    <subcellularLocation>
        <location evidence="1">Membrane</location>
        <topology evidence="1">Multi-pass membrane protein</topology>
    </subcellularLocation>
</comment>
<dbReference type="SMART" id="SM00756">
    <property type="entry name" value="VKc"/>
    <property type="match status" value="1"/>
</dbReference>
<dbReference type="PANTHER" id="PTHR34573">
    <property type="entry name" value="VKC DOMAIN-CONTAINING PROTEIN"/>
    <property type="match status" value="1"/>
</dbReference>
<keyword evidence="4" id="KW-0874">Quinone</keyword>
<evidence type="ECO:0000256" key="10">
    <source>
        <dbReference type="SAM" id="Phobius"/>
    </source>
</evidence>
<dbReference type="Gene3D" id="3.40.30.10">
    <property type="entry name" value="Glutaredoxin"/>
    <property type="match status" value="1"/>
</dbReference>
<keyword evidence="8" id="KW-1015">Disulfide bond</keyword>
<keyword evidence="7 10" id="KW-0472">Membrane</keyword>
<keyword evidence="6" id="KW-0560">Oxidoreductase</keyword>
<feature type="transmembrane region" description="Helical" evidence="10">
    <location>
        <begin position="136"/>
        <end position="157"/>
    </location>
</feature>
<proteinExistence type="inferred from homology"/>
<dbReference type="InterPro" id="IPR038354">
    <property type="entry name" value="VKOR_sf"/>
</dbReference>
<keyword evidence="3 10" id="KW-0812">Transmembrane</keyword>
<sequence>MTSTRLASRLTTRRRPEPGRRWVRVVMAVLATIGVIDTGSITLNRWGVIGSLSCPGGAEGCDKVLNSPWGSVFGQPLSLFGLLAYGSVLVMALLPLVLKGEARTRVNGLSWWGLFLLSAGMAIFSLVLVGVMAFQIKAFCTFCLMSALISLSLFVLSLIGGEWEDTGALIFRGVLTALAVGLIGLGWATSLNRPEATTGPGLPIPVVAASTPATLALAEHLTASGAVMYSAYWCPHCHDQKELFGKEATAKLKIIECAPDGRNSQAALCASKNIQGFPTWEIKGKLDSGQKTLAQLAAMSGFKDPAAPAN</sequence>
<dbReference type="EMBL" id="JAYGHY010000047">
    <property type="protein sequence ID" value="MEA5443374.1"/>
    <property type="molecule type" value="Genomic_DNA"/>
</dbReference>
<dbReference type="Pfam" id="PF07884">
    <property type="entry name" value="VKOR"/>
    <property type="match status" value="1"/>
</dbReference>
<evidence type="ECO:0000256" key="4">
    <source>
        <dbReference type="ARBA" id="ARBA00022719"/>
    </source>
</evidence>
<evidence type="ECO:0000256" key="9">
    <source>
        <dbReference type="ARBA" id="ARBA00023284"/>
    </source>
</evidence>
<organism evidence="12 13">
    <name type="scientific">Cyanobium gracile UHCC 0281</name>
    <dbReference type="NCBI Taxonomy" id="3110309"/>
    <lineage>
        <taxon>Bacteria</taxon>
        <taxon>Bacillati</taxon>
        <taxon>Cyanobacteriota</taxon>
        <taxon>Cyanophyceae</taxon>
        <taxon>Synechococcales</taxon>
        <taxon>Prochlorococcaceae</taxon>
        <taxon>Cyanobium</taxon>
    </lineage>
</organism>
<evidence type="ECO:0000256" key="2">
    <source>
        <dbReference type="ARBA" id="ARBA00006214"/>
    </source>
</evidence>
<keyword evidence="5 10" id="KW-1133">Transmembrane helix</keyword>
<feature type="transmembrane region" description="Helical" evidence="10">
    <location>
        <begin position="169"/>
        <end position="188"/>
    </location>
</feature>
<comment type="caution">
    <text evidence="12">The sequence shown here is derived from an EMBL/GenBank/DDBJ whole genome shotgun (WGS) entry which is preliminary data.</text>
</comment>
<feature type="transmembrane region" description="Helical" evidence="10">
    <location>
        <begin position="77"/>
        <end position="97"/>
    </location>
</feature>
<dbReference type="InterPro" id="IPR012932">
    <property type="entry name" value="VKOR"/>
</dbReference>
<dbReference type="Proteomes" id="UP001302329">
    <property type="component" value="Unassembled WGS sequence"/>
</dbReference>
<gene>
    <name evidence="12" type="ORF">VB739_12485</name>
</gene>
<comment type="similarity">
    <text evidence="2">Belongs to the VKOR family.</text>
</comment>
<evidence type="ECO:0000256" key="6">
    <source>
        <dbReference type="ARBA" id="ARBA00023002"/>
    </source>
</evidence>
<dbReference type="SUPFAM" id="SSF52833">
    <property type="entry name" value="Thioredoxin-like"/>
    <property type="match status" value="1"/>
</dbReference>
<dbReference type="CDD" id="cd12916">
    <property type="entry name" value="VKOR_1"/>
    <property type="match status" value="1"/>
</dbReference>
<name>A0ABU5SY20_9CYAN</name>
<evidence type="ECO:0000256" key="7">
    <source>
        <dbReference type="ARBA" id="ARBA00023136"/>
    </source>
</evidence>
<evidence type="ECO:0000256" key="3">
    <source>
        <dbReference type="ARBA" id="ARBA00022692"/>
    </source>
</evidence>
<feature type="transmembrane region" description="Helical" evidence="10">
    <location>
        <begin position="109"/>
        <end position="130"/>
    </location>
</feature>
<dbReference type="Gene3D" id="1.20.1440.130">
    <property type="entry name" value="VKOR domain"/>
    <property type="match status" value="1"/>
</dbReference>
<dbReference type="PANTHER" id="PTHR34573:SF1">
    <property type="entry name" value="VITAMIN K EPOXIDE REDUCTASE DOMAIN-CONTAINING PROTEIN"/>
    <property type="match status" value="1"/>
</dbReference>
<feature type="transmembrane region" description="Helical" evidence="10">
    <location>
        <begin position="21"/>
        <end position="43"/>
    </location>
</feature>
<keyword evidence="9" id="KW-0676">Redox-active center</keyword>
<accession>A0ABU5SY20</accession>
<evidence type="ECO:0000313" key="13">
    <source>
        <dbReference type="Proteomes" id="UP001302329"/>
    </source>
</evidence>
<evidence type="ECO:0000256" key="5">
    <source>
        <dbReference type="ARBA" id="ARBA00022989"/>
    </source>
</evidence>
<evidence type="ECO:0000313" key="12">
    <source>
        <dbReference type="EMBL" id="MEA5443374.1"/>
    </source>
</evidence>
<evidence type="ECO:0000256" key="1">
    <source>
        <dbReference type="ARBA" id="ARBA00004141"/>
    </source>
</evidence>
<dbReference type="InterPro" id="IPR044698">
    <property type="entry name" value="VKOR/LTO1"/>
</dbReference>
<keyword evidence="13" id="KW-1185">Reference proteome</keyword>